<dbReference type="Proteomes" id="UP001237642">
    <property type="component" value="Unassembled WGS sequence"/>
</dbReference>
<keyword evidence="9" id="KW-1185">Reference proteome</keyword>
<dbReference type="Gene3D" id="1.25.40.10">
    <property type="entry name" value="Tetratricopeptide repeat domain"/>
    <property type="match status" value="3"/>
</dbReference>
<feature type="domain" description="PROP1-like PPR" evidence="7">
    <location>
        <begin position="261"/>
        <end position="422"/>
    </location>
</feature>
<comment type="caution">
    <text evidence="8">The sequence shown here is derived from an EMBL/GenBank/DDBJ whole genome shotgun (WGS) entry which is preliminary data.</text>
</comment>
<dbReference type="InterPro" id="IPR011990">
    <property type="entry name" value="TPR-like_helical_dom_sf"/>
</dbReference>
<dbReference type="InterPro" id="IPR033443">
    <property type="entry name" value="PROP1-like_PPR_dom"/>
</dbReference>
<dbReference type="FunFam" id="1.25.40.10:FF:000394">
    <property type="entry name" value="Pentatricopeptide repeat-containing protein, mitochondrial"/>
    <property type="match status" value="1"/>
</dbReference>
<gene>
    <name evidence="8" type="ORF">POM88_041553</name>
</gene>
<evidence type="ECO:0000256" key="6">
    <source>
        <dbReference type="PROSITE-ProRule" id="PRU00708"/>
    </source>
</evidence>
<protein>
    <submittedName>
        <fullName evidence="8">Pentatricopeptide repeat-containing protein, mitochondrial-like</fullName>
    </submittedName>
</protein>
<evidence type="ECO:0000313" key="9">
    <source>
        <dbReference type="Proteomes" id="UP001237642"/>
    </source>
</evidence>
<comment type="similarity">
    <text evidence="2">Belongs to the PPR family. P subfamily.</text>
</comment>
<reference evidence="8" key="2">
    <citation type="submission" date="2023-05" db="EMBL/GenBank/DDBJ databases">
        <authorList>
            <person name="Schelkunov M.I."/>
        </authorList>
    </citation>
    <scope>NUCLEOTIDE SEQUENCE</scope>
    <source>
        <strain evidence="8">Hsosn_3</strain>
        <tissue evidence="8">Leaf</tissue>
    </source>
</reference>
<dbReference type="GO" id="GO:0005739">
    <property type="term" value="C:mitochondrion"/>
    <property type="evidence" value="ECO:0007669"/>
    <property type="project" value="UniProtKB-SubCell"/>
</dbReference>
<dbReference type="Pfam" id="PF01535">
    <property type="entry name" value="PPR"/>
    <property type="match status" value="2"/>
</dbReference>
<keyword evidence="5" id="KW-0496">Mitochondrion</keyword>
<dbReference type="PROSITE" id="PS51375">
    <property type="entry name" value="PPR"/>
    <property type="match status" value="2"/>
</dbReference>
<dbReference type="PANTHER" id="PTHR45717:SF15">
    <property type="entry name" value="AGL218WP"/>
    <property type="match status" value="1"/>
</dbReference>
<feature type="repeat" description="PPR" evidence="6">
    <location>
        <begin position="327"/>
        <end position="361"/>
    </location>
</feature>
<organism evidence="8 9">
    <name type="scientific">Heracleum sosnowskyi</name>
    <dbReference type="NCBI Taxonomy" id="360622"/>
    <lineage>
        <taxon>Eukaryota</taxon>
        <taxon>Viridiplantae</taxon>
        <taxon>Streptophyta</taxon>
        <taxon>Embryophyta</taxon>
        <taxon>Tracheophyta</taxon>
        <taxon>Spermatophyta</taxon>
        <taxon>Magnoliopsida</taxon>
        <taxon>eudicotyledons</taxon>
        <taxon>Gunneridae</taxon>
        <taxon>Pentapetalae</taxon>
        <taxon>asterids</taxon>
        <taxon>campanulids</taxon>
        <taxon>Apiales</taxon>
        <taxon>Apiaceae</taxon>
        <taxon>Apioideae</taxon>
        <taxon>apioid superclade</taxon>
        <taxon>Tordylieae</taxon>
        <taxon>Tordyliinae</taxon>
        <taxon>Heracleum</taxon>
    </lineage>
</organism>
<reference evidence="8" key="1">
    <citation type="submission" date="2023-02" db="EMBL/GenBank/DDBJ databases">
        <title>Genome of toxic invasive species Heracleum sosnowskyi carries increased number of genes despite the absence of recent whole-genome duplications.</title>
        <authorList>
            <person name="Schelkunov M."/>
            <person name="Shtratnikova V."/>
            <person name="Makarenko M."/>
            <person name="Klepikova A."/>
            <person name="Omelchenko D."/>
            <person name="Novikova G."/>
            <person name="Obukhova E."/>
            <person name="Bogdanov V."/>
            <person name="Penin A."/>
            <person name="Logacheva M."/>
        </authorList>
    </citation>
    <scope>NUCLEOTIDE SEQUENCE</scope>
    <source>
        <strain evidence="8">Hsosn_3</strain>
        <tissue evidence="8">Leaf</tissue>
    </source>
</reference>
<dbReference type="PANTHER" id="PTHR45717">
    <property type="entry name" value="OS12G0527900 PROTEIN"/>
    <property type="match status" value="1"/>
</dbReference>
<dbReference type="EMBL" id="JAUIZM010000009">
    <property type="protein sequence ID" value="KAK1365992.1"/>
    <property type="molecule type" value="Genomic_DNA"/>
</dbReference>
<dbReference type="AlphaFoldDB" id="A0AAD8HEH2"/>
<dbReference type="Pfam" id="PF17177">
    <property type="entry name" value="PPR_long"/>
    <property type="match status" value="1"/>
</dbReference>
<evidence type="ECO:0000256" key="4">
    <source>
        <dbReference type="ARBA" id="ARBA00022946"/>
    </source>
</evidence>
<comment type="subcellular location">
    <subcellularLocation>
        <location evidence="1">Mitochondrion</location>
    </subcellularLocation>
</comment>
<evidence type="ECO:0000256" key="3">
    <source>
        <dbReference type="ARBA" id="ARBA00022737"/>
    </source>
</evidence>
<keyword evidence="4" id="KW-0809">Transit peptide</keyword>
<sequence>MWALRRASNPLRNQEISLGSFRAGCARVESASCYLKNDSQSAEHAPVFTDRFVSFKRYHHMQCESFKSYNGRHHFSSHAGMKSSEDEDDLEDGFSELETAASASEIQASKTPCESDNDLISESEISDVDSDDEASGLKNELELSDTVAEGSKKIVEPKRVSVQLLKAILNAPGLSIKSVLDKWVEDGNEVNKSDIMILNSNLRKRKMYGRALQMLEWSADHYECSERDYASRLDLIAKVQGLGKAENFIEKIPKAYRGEVVYRTFLANCVATQNIRKANEVFNKMKSLELPITAFAYNQLLLLYKRIDRKKIADLLIQMEKDDVKPTVFTYNLLIDTKGQSKDITGMNQIVETMKEEGIEPLHETRNIMARHYIAAKFKDKAEAVVKEMEGGDARENRAACRYLLVLYALLGKADEVSRIWEICQSDANIYECLAAIEAWGKLKKIKEAEEVFEKTSSRWKRPSAKVYSTLLKVYADHKMLAEGKDLVKRMAEGGCRIGPQTWDALVRLHVEAGEVEKADTILHKATQQTRMKPMFNSFIAIMEQYSKKGDVHNAEKIFYRMQQAGYGARIRQFQVLVKAYINGKSPAYGMNQRMKADNIFPNHQLVEMLNQVDPFKKTAASDILD</sequence>
<accession>A0AAD8HEH2</accession>
<feature type="repeat" description="PPR" evidence="6">
    <location>
        <begin position="464"/>
        <end position="498"/>
    </location>
</feature>
<evidence type="ECO:0000259" key="7">
    <source>
        <dbReference type="Pfam" id="PF17177"/>
    </source>
</evidence>
<proteinExistence type="inferred from homology"/>
<dbReference type="InterPro" id="IPR002885">
    <property type="entry name" value="PPR_rpt"/>
</dbReference>
<evidence type="ECO:0000256" key="5">
    <source>
        <dbReference type="ARBA" id="ARBA00023128"/>
    </source>
</evidence>
<evidence type="ECO:0000256" key="1">
    <source>
        <dbReference type="ARBA" id="ARBA00004173"/>
    </source>
</evidence>
<dbReference type="GO" id="GO:0003729">
    <property type="term" value="F:mRNA binding"/>
    <property type="evidence" value="ECO:0007669"/>
    <property type="project" value="UniProtKB-ARBA"/>
</dbReference>
<keyword evidence="3" id="KW-0677">Repeat</keyword>
<evidence type="ECO:0000313" key="8">
    <source>
        <dbReference type="EMBL" id="KAK1365992.1"/>
    </source>
</evidence>
<name>A0AAD8HEH2_9APIA</name>
<evidence type="ECO:0000256" key="2">
    <source>
        <dbReference type="ARBA" id="ARBA00007626"/>
    </source>
</evidence>